<dbReference type="EC" id="2.7.13.3" evidence="2"/>
<dbReference type="InterPro" id="IPR036890">
    <property type="entry name" value="HATPase_C_sf"/>
</dbReference>
<keyword evidence="9" id="KW-0472">Membrane</keyword>
<dbReference type="PANTHER" id="PTHR24421:SF10">
    <property type="entry name" value="NITRATE_NITRITE SENSOR PROTEIN NARQ"/>
    <property type="match status" value="1"/>
</dbReference>
<name>A0A2N7L542_9GAMM</name>
<evidence type="ECO:0000256" key="1">
    <source>
        <dbReference type="ARBA" id="ARBA00000085"/>
    </source>
</evidence>
<evidence type="ECO:0000256" key="9">
    <source>
        <dbReference type="SAM" id="Phobius"/>
    </source>
</evidence>
<dbReference type="InterPro" id="IPR003594">
    <property type="entry name" value="HATPase_dom"/>
</dbReference>
<dbReference type="Gene3D" id="2.60.120.260">
    <property type="entry name" value="Galactose-binding domain-like"/>
    <property type="match status" value="1"/>
</dbReference>
<feature type="transmembrane region" description="Helical" evidence="9">
    <location>
        <begin position="233"/>
        <end position="253"/>
    </location>
</feature>
<dbReference type="EMBL" id="MDAL01000049">
    <property type="protein sequence ID" value="PMN88756.1"/>
    <property type="molecule type" value="Genomic_DNA"/>
</dbReference>
<dbReference type="InterPro" id="IPR050482">
    <property type="entry name" value="Sensor_HK_TwoCompSys"/>
</dbReference>
<evidence type="ECO:0000256" key="8">
    <source>
        <dbReference type="ARBA" id="ARBA00023012"/>
    </source>
</evidence>
<keyword evidence="4" id="KW-0808">Transferase</keyword>
<dbReference type="Pfam" id="PF07730">
    <property type="entry name" value="HisKA_3"/>
    <property type="match status" value="1"/>
</dbReference>
<comment type="caution">
    <text evidence="11">The sequence shown here is derived from an EMBL/GenBank/DDBJ whole genome shotgun (WGS) entry which is preliminary data.</text>
</comment>
<feature type="domain" description="Histidine kinase" evidence="10">
    <location>
        <begin position="427"/>
        <end position="613"/>
    </location>
</feature>
<feature type="transmembrane region" description="Helical" evidence="9">
    <location>
        <begin position="294"/>
        <end position="314"/>
    </location>
</feature>
<dbReference type="Gene3D" id="1.20.5.1930">
    <property type="match status" value="1"/>
</dbReference>
<keyword evidence="7" id="KW-0067">ATP-binding</keyword>
<keyword evidence="3" id="KW-0597">Phosphoprotein</keyword>
<gene>
    <name evidence="11" type="ORF">BCT23_04440</name>
</gene>
<evidence type="ECO:0000256" key="7">
    <source>
        <dbReference type="ARBA" id="ARBA00022840"/>
    </source>
</evidence>
<dbReference type="Proteomes" id="UP000235387">
    <property type="component" value="Unassembled WGS sequence"/>
</dbReference>
<evidence type="ECO:0000256" key="4">
    <source>
        <dbReference type="ARBA" id="ARBA00022679"/>
    </source>
</evidence>
<feature type="transmembrane region" description="Helical" evidence="9">
    <location>
        <begin position="201"/>
        <end position="221"/>
    </location>
</feature>
<dbReference type="InterPro" id="IPR008979">
    <property type="entry name" value="Galactose-bd-like_sf"/>
</dbReference>
<evidence type="ECO:0000256" key="5">
    <source>
        <dbReference type="ARBA" id="ARBA00022741"/>
    </source>
</evidence>
<keyword evidence="8" id="KW-0902">Two-component regulatory system</keyword>
<dbReference type="RefSeq" id="WP_102391853.1">
    <property type="nucleotide sequence ID" value="NZ_MDAL01000049.1"/>
</dbReference>
<feature type="transmembrane region" description="Helical" evidence="9">
    <location>
        <begin position="320"/>
        <end position="342"/>
    </location>
</feature>
<evidence type="ECO:0000256" key="2">
    <source>
        <dbReference type="ARBA" id="ARBA00012438"/>
    </source>
</evidence>
<dbReference type="Gene3D" id="3.30.565.10">
    <property type="entry name" value="Histidine kinase-like ATPase, C-terminal domain"/>
    <property type="match status" value="1"/>
</dbReference>
<dbReference type="GO" id="GO:0005524">
    <property type="term" value="F:ATP binding"/>
    <property type="evidence" value="ECO:0007669"/>
    <property type="project" value="UniProtKB-KW"/>
</dbReference>
<keyword evidence="5" id="KW-0547">Nucleotide-binding</keyword>
<keyword evidence="6" id="KW-0418">Kinase</keyword>
<dbReference type="PROSITE" id="PS50109">
    <property type="entry name" value="HIS_KIN"/>
    <property type="match status" value="1"/>
</dbReference>
<organism evidence="11 12">
    <name type="scientific">Enterovibrio norvegicus</name>
    <dbReference type="NCBI Taxonomy" id="188144"/>
    <lineage>
        <taxon>Bacteria</taxon>
        <taxon>Pseudomonadati</taxon>
        <taxon>Pseudomonadota</taxon>
        <taxon>Gammaproteobacteria</taxon>
        <taxon>Vibrionales</taxon>
        <taxon>Vibrionaceae</taxon>
        <taxon>Enterovibrio</taxon>
    </lineage>
</organism>
<accession>A0A2N7L542</accession>
<dbReference type="GO" id="GO:0016020">
    <property type="term" value="C:membrane"/>
    <property type="evidence" value="ECO:0007669"/>
    <property type="project" value="InterPro"/>
</dbReference>
<dbReference type="AlphaFoldDB" id="A0A2N7L542"/>
<dbReference type="SMART" id="SM00387">
    <property type="entry name" value="HATPase_c"/>
    <property type="match status" value="1"/>
</dbReference>
<comment type="catalytic activity">
    <reaction evidence="1">
        <text>ATP + protein L-histidine = ADP + protein N-phospho-L-histidine.</text>
        <dbReference type="EC" id="2.7.13.3"/>
    </reaction>
</comment>
<evidence type="ECO:0000313" key="11">
    <source>
        <dbReference type="EMBL" id="PMN88756.1"/>
    </source>
</evidence>
<dbReference type="GO" id="GO:0046983">
    <property type="term" value="F:protein dimerization activity"/>
    <property type="evidence" value="ECO:0007669"/>
    <property type="project" value="InterPro"/>
</dbReference>
<dbReference type="PANTHER" id="PTHR24421">
    <property type="entry name" value="NITRATE/NITRITE SENSOR PROTEIN NARX-RELATED"/>
    <property type="match status" value="1"/>
</dbReference>
<feature type="transmembrane region" description="Helical" evidence="9">
    <location>
        <begin position="375"/>
        <end position="397"/>
    </location>
</feature>
<protein>
    <recommendedName>
        <fullName evidence="2">histidine kinase</fullName>
        <ecNumber evidence="2">2.7.13.3</ecNumber>
    </recommendedName>
</protein>
<dbReference type="InterPro" id="IPR005467">
    <property type="entry name" value="His_kinase_dom"/>
</dbReference>
<keyword evidence="9" id="KW-1133">Transmembrane helix</keyword>
<proteinExistence type="predicted"/>
<dbReference type="SUPFAM" id="SSF55874">
    <property type="entry name" value="ATPase domain of HSP90 chaperone/DNA topoisomerase II/histidine kinase"/>
    <property type="match status" value="1"/>
</dbReference>
<feature type="transmembrane region" description="Helical" evidence="9">
    <location>
        <begin position="349"/>
        <end position="369"/>
    </location>
</feature>
<reference evidence="12" key="1">
    <citation type="submission" date="2016-07" db="EMBL/GenBank/DDBJ databases">
        <title>Nontailed viruses are major unrecognized killers of bacteria in the ocean.</title>
        <authorList>
            <person name="Kauffman K."/>
            <person name="Hussain F."/>
            <person name="Yang J."/>
            <person name="Arevalo P."/>
            <person name="Brown J."/>
            <person name="Cutler M."/>
            <person name="Kelly L."/>
            <person name="Polz M.F."/>
        </authorList>
    </citation>
    <scope>NUCLEOTIDE SEQUENCE [LARGE SCALE GENOMIC DNA]</scope>
    <source>
        <strain evidence="12">10N.261.45.A10</strain>
    </source>
</reference>
<evidence type="ECO:0000259" key="10">
    <source>
        <dbReference type="PROSITE" id="PS50109"/>
    </source>
</evidence>
<dbReference type="SUPFAM" id="SSF49785">
    <property type="entry name" value="Galactose-binding domain-like"/>
    <property type="match status" value="1"/>
</dbReference>
<evidence type="ECO:0000256" key="6">
    <source>
        <dbReference type="ARBA" id="ARBA00022777"/>
    </source>
</evidence>
<feature type="transmembrane region" description="Helical" evidence="9">
    <location>
        <begin position="265"/>
        <end position="282"/>
    </location>
</feature>
<keyword evidence="9" id="KW-0812">Transmembrane</keyword>
<dbReference type="Pfam" id="PF02518">
    <property type="entry name" value="HATPase_c"/>
    <property type="match status" value="1"/>
</dbReference>
<evidence type="ECO:0000256" key="3">
    <source>
        <dbReference type="ARBA" id="ARBA00022553"/>
    </source>
</evidence>
<sequence length="614" mass="68669">MWGLIRRGVLLGTTLLALLFSIQVFSAQGFAQDTSLNGQWQFIQSHTLLSPQDLSKVQAWRTVNVPGLLNTNPTNGLYGNYRTRFNAPMRITHPERPQTLYIAGIRHNDRVYLNGERIGQVGQFTKNWQIILDNPNNLPRAYPLPNALLKPTNNELIIQIQLGFGQAWGAMLPGGVGISGNVEIVDEHTATKQYTQAVTTIHIIDSIIILLGIVDLALIVLLFKSTLHKFPEFIWLLLGSGLLFCGSLLLDIGHLQGITNDATKLTLLLCILFTPLVNAIFFNVQQRLATPAMLWSVTFGVTVCAFLLLMPFIPKEIKPAAWLVWSALTALLFIFSLVCAGLSIKQKRVGSVAMLMGLCIYILSIRTQWLPIEGLYNRNLVIGSLFFRYALVWAYFLKIKDISVRYQTLTRQMLSKLEEQKKSTARDIHDELGQYLSSAKLHLQLSEKTGQPQHQTLLKSELQNAIVSMRRIIEGLHPVVLEKRSLKEAIDMDAERLTKRNQICIEADVADMTVSLSNAAHIYRLVQELLGNITKHSQAKCAWVSIRQNKRSIIIRVEDDGIGVDHHSAASMSEGFGHVSLNERVQLLGGNIEYGIPKSRQGTFVNITLPIASD</sequence>
<evidence type="ECO:0000313" key="12">
    <source>
        <dbReference type="Proteomes" id="UP000235387"/>
    </source>
</evidence>
<dbReference type="CDD" id="cd16917">
    <property type="entry name" value="HATPase_UhpB-NarQ-NarX-like"/>
    <property type="match status" value="1"/>
</dbReference>
<dbReference type="InterPro" id="IPR011712">
    <property type="entry name" value="Sig_transdc_His_kin_sub3_dim/P"/>
</dbReference>
<dbReference type="GO" id="GO:0000155">
    <property type="term" value="F:phosphorelay sensor kinase activity"/>
    <property type="evidence" value="ECO:0007669"/>
    <property type="project" value="InterPro"/>
</dbReference>